<reference evidence="1 2" key="1">
    <citation type="submission" date="2016-02" db="EMBL/GenBank/DDBJ databases">
        <title>Genome sequence of Clostridium thermobutyricum DSM 4928.</title>
        <authorList>
            <person name="Poehlein A."/>
            <person name="Daniel R."/>
        </authorList>
    </citation>
    <scope>NUCLEOTIDE SEQUENCE [LARGE SCALE GENOMIC DNA]</scope>
    <source>
        <strain evidence="1 2">DSM 4928</strain>
    </source>
</reference>
<accession>A0A1V4SXE4</accession>
<name>A0A1V4SXE4_9CLOT</name>
<gene>
    <name evidence="1" type="ORF">CLTHE_11890</name>
</gene>
<dbReference type="RefSeq" id="WP_080022444.1">
    <property type="nucleotide sequence ID" value="NZ_LTAY01000031.1"/>
</dbReference>
<dbReference type="OrthoDB" id="2667318at2"/>
<protein>
    <submittedName>
        <fullName evidence="1">Uncharacterized protein</fullName>
    </submittedName>
</protein>
<organism evidence="1 2">
    <name type="scientific">Clostridium thermobutyricum DSM 4928</name>
    <dbReference type="NCBI Taxonomy" id="1121339"/>
    <lineage>
        <taxon>Bacteria</taxon>
        <taxon>Bacillati</taxon>
        <taxon>Bacillota</taxon>
        <taxon>Clostridia</taxon>
        <taxon>Eubacteriales</taxon>
        <taxon>Clostridiaceae</taxon>
        <taxon>Clostridium</taxon>
    </lineage>
</organism>
<sequence length="168" mass="20291">MDIMKEAHKLTREIKKEFPNVDYRFQLGLCISYLHRNKEAIKMVELKGTEKQVKWGNSIREKLLNKCDNEEIKSWLNSIMFAEIFIDLRDLRPIVNKSDNERKNEELKKYIITLIKEAIKSFINKKVKRNNVNELFPVKKEAFFVFDINVNYTFEEYKEVMEMVYNRI</sequence>
<evidence type="ECO:0000313" key="1">
    <source>
        <dbReference type="EMBL" id="OPX48510.1"/>
    </source>
</evidence>
<comment type="caution">
    <text evidence="1">The sequence shown here is derived from an EMBL/GenBank/DDBJ whole genome shotgun (WGS) entry which is preliminary data.</text>
</comment>
<evidence type="ECO:0000313" key="2">
    <source>
        <dbReference type="Proteomes" id="UP000191448"/>
    </source>
</evidence>
<dbReference type="EMBL" id="LTAY01000031">
    <property type="protein sequence ID" value="OPX48510.1"/>
    <property type="molecule type" value="Genomic_DNA"/>
</dbReference>
<proteinExistence type="predicted"/>
<dbReference type="Proteomes" id="UP000191448">
    <property type="component" value="Unassembled WGS sequence"/>
</dbReference>
<dbReference type="AlphaFoldDB" id="A0A1V4SXE4"/>